<organism evidence="1">
    <name type="scientific">Candidatus Nitrosarchaeum limnium SFB1</name>
    <dbReference type="NCBI Taxonomy" id="886738"/>
    <lineage>
        <taxon>Archaea</taxon>
        <taxon>Nitrososphaerota</taxon>
        <taxon>Nitrososphaeria</taxon>
        <taxon>Nitrosopumilales</taxon>
        <taxon>Nitrosopumilaceae</taxon>
        <taxon>Nitrosarchaeum</taxon>
    </lineage>
</organism>
<comment type="caution">
    <text evidence="1">The sequence shown here is derived from an EMBL/GenBank/DDBJ whole genome shotgun (WGS) entry which is preliminary data.</text>
</comment>
<dbReference type="GO" id="GO:0097588">
    <property type="term" value="P:archaeal or bacterial-type flagellum-dependent cell motility"/>
    <property type="evidence" value="ECO:0007669"/>
    <property type="project" value="InterPro"/>
</dbReference>
<dbReference type="InterPro" id="IPR002774">
    <property type="entry name" value="Flagellin_arc-type"/>
</dbReference>
<reference evidence="1" key="1">
    <citation type="journal article" date="2011" name="PLoS ONE">
        <title>Genome of a low-salinity ammonia-oxidizing archaeon determined by single-cell and metagenomic analysis.</title>
        <authorList>
            <person name="Blainey P.C."/>
            <person name="Mosier A.C."/>
            <person name="Potanina A."/>
            <person name="Francis C.A."/>
            <person name="Quake S.R."/>
        </authorList>
    </citation>
    <scope>NUCLEOTIDE SEQUENCE [LARGE SCALE GENOMIC DNA]</scope>
    <source>
        <strain evidence="1">SFB1</strain>
    </source>
</reference>
<name>F3KJ35_9ARCH</name>
<evidence type="ECO:0000313" key="1">
    <source>
        <dbReference type="EMBL" id="EGG42605.1"/>
    </source>
</evidence>
<dbReference type="Proteomes" id="UP000004348">
    <property type="component" value="Chromosome"/>
</dbReference>
<gene>
    <name evidence="1" type="ORF">Nlim_0490</name>
</gene>
<sequence length="216" mass="22689">MIAFVIVAAALAFVVLNMGFSTTQKAKTVTISSLEEASSAMEISGTIFGIGCISSSAGCDTIQKINATVIPIKIAPGGQLVNFSPEVTAIRFLSKNVEYTNIYAGTITADDYKQPVTAFQQASLEAGSAFDAFNGANPINGTLPSETTAFVYFPKRLNTNSILETGEHAVLAIGFANADRPGANEKISIEIMISSGGTLTIDRVIPNITRENVDLG</sequence>
<dbReference type="HOGENOM" id="CLU_084671_0_0_2"/>
<dbReference type="STRING" id="886738.Nlim_0490"/>
<dbReference type="Pfam" id="PF01917">
    <property type="entry name" value="Flagellin_arch-type"/>
    <property type="match status" value="1"/>
</dbReference>
<dbReference type="PANTHER" id="PTHR35903:SF1">
    <property type="entry name" value="FLAGELLIN B1"/>
    <property type="match status" value="1"/>
</dbReference>
<dbReference type="GO" id="GO:0005198">
    <property type="term" value="F:structural molecule activity"/>
    <property type="evidence" value="ECO:0007669"/>
    <property type="project" value="InterPro"/>
</dbReference>
<keyword evidence="1" id="KW-0969">Cilium</keyword>
<dbReference type="EMBL" id="AEGP01000027">
    <property type="protein sequence ID" value="EGG42605.1"/>
    <property type="molecule type" value="Genomic_DNA"/>
</dbReference>
<dbReference type="PANTHER" id="PTHR35903">
    <property type="entry name" value="FLAGELLIN B1"/>
    <property type="match status" value="1"/>
</dbReference>
<dbReference type="AlphaFoldDB" id="F3KJ35"/>
<keyword evidence="1" id="KW-0282">Flagellum</keyword>
<proteinExistence type="predicted"/>
<protein>
    <submittedName>
        <fullName evidence="1">Archaeal flagellin</fullName>
    </submittedName>
</protein>
<keyword evidence="1" id="KW-0966">Cell projection</keyword>
<accession>F3KJ35</accession>